<gene>
    <name evidence="1" type="ORF">KBTEX_04037</name>
</gene>
<reference evidence="1" key="1">
    <citation type="submission" date="2019-06" db="EMBL/GenBank/DDBJ databases">
        <authorList>
            <person name="Murdoch R.W."/>
            <person name="Fathepure B."/>
        </authorList>
    </citation>
    <scope>NUCLEOTIDE SEQUENCE</scope>
</reference>
<accession>A0A5B8RGH0</accession>
<organism evidence="1">
    <name type="scientific">uncultured organism</name>
    <dbReference type="NCBI Taxonomy" id="155900"/>
    <lineage>
        <taxon>unclassified sequences</taxon>
        <taxon>environmental samples</taxon>
    </lineage>
</organism>
<evidence type="ECO:0008006" key="2">
    <source>
        <dbReference type="Google" id="ProtNLM"/>
    </source>
</evidence>
<dbReference type="EMBL" id="MN079320">
    <property type="protein sequence ID" value="QEA07676.1"/>
    <property type="molecule type" value="Genomic_DNA"/>
</dbReference>
<dbReference type="AlphaFoldDB" id="A0A5B8RGH0"/>
<protein>
    <recommendedName>
        <fullName evidence="2">LPS-assembly protein LptD</fullName>
    </recommendedName>
</protein>
<proteinExistence type="predicted"/>
<sequence>MKALRGRRRVTVVLAVAVLPALMAGAAVADEALRVERRGIEGDPVSVSASEAFAADELHLRSDRRLSAYGTLRGDFSGALAGDDGRYRSGSVRRASLTWENDQAPVPFRVKAGDLSVDTSARTFNRSIDGASVLFRPRTTGPSQSMRLFSGSGEGGGSRYSGGRWRIEDTIVGAVSLSAIRYDGPAAEVPALEGINQDVGSLSWQRDLTVAGQRLSMEMEYGRFSGDYDAAGGHGHADTARFLALSGEGGMLPYDWRLSYERYGEDYRPAGADIPADQRITALQGGWRLAGGLAARARVRYVREALESDNPVDVRLTGLSLTGSMGPGDFSTDAFVSHREDELGEIERVTRALSANYVWQLIRHATLRAGLAGGMTRNRIEHSVTRHRRASIALDWRLWGGAWRASLSSVFAVRYEDGVIDYRGVRPTLGLSYVPGP</sequence>
<name>A0A5B8RGH0_9ZZZZ</name>
<evidence type="ECO:0000313" key="1">
    <source>
        <dbReference type="EMBL" id="QEA07676.1"/>
    </source>
</evidence>